<dbReference type="PANTHER" id="PTHR33697:SF1">
    <property type="entry name" value="TUDOR_PWWP_MBT SUPERFAMILY PROTEIN"/>
    <property type="match status" value="1"/>
</dbReference>
<evidence type="ECO:0000313" key="4">
    <source>
        <dbReference type="Proteomes" id="UP000224567"/>
    </source>
</evidence>
<dbReference type="OrthoDB" id="607790at2759"/>
<keyword evidence="4" id="KW-1185">Reference proteome</keyword>
<dbReference type="EMBL" id="MLFT02000005">
    <property type="protein sequence ID" value="PHT47307.1"/>
    <property type="molecule type" value="Genomic_DNA"/>
</dbReference>
<feature type="region of interest" description="Disordered" evidence="1">
    <location>
        <begin position="687"/>
        <end position="710"/>
    </location>
</feature>
<feature type="compositionally biased region" description="Low complexity" evidence="1">
    <location>
        <begin position="422"/>
        <end position="437"/>
    </location>
</feature>
<dbReference type="PROSITE" id="PS50812">
    <property type="entry name" value="PWWP"/>
    <property type="match status" value="1"/>
</dbReference>
<feature type="compositionally biased region" description="Polar residues" evidence="1">
    <location>
        <begin position="449"/>
        <end position="461"/>
    </location>
</feature>
<organism evidence="3 4">
    <name type="scientific">Capsicum baccatum</name>
    <name type="common">Peruvian pepper</name>
    <dbReference type="NCBI Taxonomy" id="33114"/>
    <lineage>
        <taxon>Eukaryota</taxon>
        <taxon>Viridiplantae</taxon>
        <taxon>Streptophyta</taxon>
        <taxon>Embryophyta</taxon>
        <taxon>Tracheophyta</taxon>
        <taxon>Spermatophyta</taxon>
        <taxon>Magnoliopsida</taxon>
        <taxon>eudicotyledons</taxon>
        <taxon>Gunneridae</taxon>
        <taxon>Pentapetalae</taxon>
        <taxon>asterids</taxon>
        <taxon>lamiids</taxon>
        <taxon>Solanales</taxon>
        <taxon>Solanaceae</taxon>
        <taxon>Solanoideae</taxon>
        <taxon>Capsiceae</taxon>
        <taxon>Capsicum</taxon>
    </lineage>
</organism>
<dbReference type="CDD" id="cd05162">
    <property type="entry name" value="PWWP"/>
    <property type="match status" value="1"/>
</dbReference>
<reference evidence="4" key="2">
    <citation type="journal article" date="2017" name="J. Anim. Genet.">
        <title>Multiple reference genome sequences of hot pepper reveal the massive evolution of plant disease resistance genes by retroduplication.</title>
        <authorList>
            <person name="Kim S."/>
            <person name="Park J."/>
            <person name="Yeom S.-I."/>
            <person name="Kim Y.-M."/>
            <person name="Seo E."/>
            <person name="Kim K.-T."/>
            <person name="Kim M.-S."/>
            <person name="Lee J.M."/>
            <person name="Cheong K."/>
            <person name="Shin H.-S."/>
            <person name="Kim S.-B."/>
            <person name="Han K."/>
            <person name="Lee J."/>
            <person name="Park M."/>
            <person name="Lee H.-A."/>
            <person name="Lee H.-Y."/>
            <person name="Lee Y."/>
            <person name="Oh S."/>
            <person name="Lee J.H."/>
            <person name="Choi E."/>
            <person name="Choi E."/>
            <person name="Lee S.E."/>
            <person name="Jeon J."/>
            <person name="Kim H."/>
            <person name="Choi G."/>
            <person name="Song H."/>
            <person name="Lee J."/>
            <person name="Lee S.-C."/>
            <person name="Kwon J.-K."/>
            <person name="Lee H.-Y."/>
            <person name="Koo N."/>
            <person name="Hong Y."/>
            <person name="Kim R.W."/>
            <person name="Kang W.-H."/>
            <person name="Huh J.H."/>
            <person name="Kang B.-C."/>
            <person name="Yang T.-J."/>
            <person name="Lee Y.-H."/>
            <person name="Bennetzen J.L."/>
            <person name="Choi D."/>
        </authorList>
    </citation>
    <scope>NUCLEOTIDE SEQUENCE [LARGE SCALE GENOMIC DNA]</scope>
    <source>
        <strain evidence="4">cv. PBC81</strain>
    </source>
</reference>
<accession>A0A2G2WQ03</accession>
<feature type="domain" description="PWWP" evidence="2">
    <location>
        <begin position="50"/>
        <end position="105"/>
    </location>
</feature>
<feature type="compositionally biased region" description="Basic and acidic residues" evidence="1">
    <location>
        <begin position="248"/>
        <end position="257"/>
    </location>
</feature>
<gene>
    <name evidence="3" type="ORF">CQW23_11515</name>
</gene>
<feature type="region of interest" description="Disordered" evidence="1">
    <location>
        <begin position="226"/>
        <end position="259"/>
    </location>
</feature>
<feature type="region of interest" description="Disordered" evidence="1">
    <location>
        <begin position="422"/>
        <end position="461"/>
    </location>
</feature>
<dbReference type="Pfam" id="PF00855">
    <property type="entry name" value="PWWP"/>
    <property type="match status" value="1"/>
</dbReference>
<dbReference type="AlphaFoldDB" id="A0A2G2WQ03"/>
<reference evidence="3 4" key="1">
    <citation type="journal article" date="2017" name="Genome Biol.">
        <title>New reference genome sequences of hot pepper reveal the massive evolution of plant disease-resistance genes by retroduplication.</title>
        <authorList>
            <person name="Kim S."/>
            <person name="Park J."/>
            <person name="Yeom S.I."/>
            <person name="Kim Y.M."/>
            <person name="Seo E."/>
            <person name="Kim K.T."/>
            <person name="Kim M.S."/>
            <person name="Lee J.M."/>
            <person name="Cheong K."/>
            <person name="Shin H.S."/>
            <person name="Kim S.B."/>
            <person name="Han K."/>
            <person name="Lee J."/>
            <person name="Park M."/>
            <person name="Lee H.A."/>
            <person name="Lee H.Y."/>
            <person name="Lee Y."/>
            <person name="Oh S."/>
            <person name="Lee J.H."/>
            <person name="Choi E."/>
            <person name="Choi E."/>
            <person name="Lee S.E."/>
            <person name="Jeon J."/>
            <person name="Kim H."/>
            <person name="Choi G."/>
            <person name="Song H."/>
            <person name="Lee J."/>
            <person name="Lee S.C."/>
            <person name="Kwon J.K."/>
            <person name="Lee H.Y."/>
            <person name="Koo N."/>
            <person name="Hong Y."/>
            <person name="Kim R.W."/>
            <person name="Kang W.H."/>
            <person name="Huh J.H."/>
            <person name="Kang B.C."/>
            <person name="Yang T.J."/>
            <person name="Lee Y.H."/>
            <person name="Bennetzen J.L."/>
            <person name="Choi D."/>
        </authorList>
    </citation>
    <scope>NUCLEOTIDE SEQUENCE [LARGE SCALE GENOMIC DNA]</scope>
    <source>
        <strain evidence="4">cv. PBC81</strain>
    </source>
</reference>
<protein>
    <recommendedName>
        <fullName evidence="2">PWWP domain-containing protein</fullName>
    </recommendedName>
</protein>
<proteinExistence type="predicted"/>
<feature type="compositionally biased region" description="Basic and acidic residues" evidence="1">
    <location>
        <begin position="162"/>
        <end position="178"/>
    </location>
</feature>
<evidence type="ECO:0000256" key="1">
    <source>
        <dbReference type="SAM" id="MobiDB-lite"/>
    </source>
</evidence>
<dbReference type="Gene3D" id="2.30.30.140">
    <property type="match status" value="1"/>
</dbReference>
<name>A0A2G2WQ03_CAPBA</name>
<feature type="compositionally biased region" description="Polar residues" evidence="1">
    <location>
        <begin position="196"/>
        <end position="213"/>
    </location>
</feature>
<evidence type="ECO:0000313" key="3">
    <source>
        <dbReference type="EMBL" id="PHT47307.1"/>
    </source>
</evidence>
<dbReference type="SUPFAM" id="SSF63748">
    <property type="entry name" value="Tudor/PWWP/MBT"/>
    <property type="match status" value="1"/>
</dbReference>
<dbReference type="InterPro" id="IPR000313">
    <property type="entry name" value="PWWP_dom"/>
</dbReference>
<dbReference type="Proteomes" id="UP000224567">
    <property type="component" value="Unassembled WGS sequence"/>
</dbReference>
<dbReference type="InterPro" id="IPR044679">
    <property type="entry name" value="PWWP2-like"/>
</dbReference>
<evidence type="ECO:0000259" key="2">
    <source>
        <dbReference type="PROSITE" id="PS50812"/>
    </source>
</evidence>
<dbReference type="STRING" id="33114.A0A2G2WQ03"/>
<dbReference type="PANTHER" id="PTHR33697">
    <property type="entry name" value="T17B22.17 PROTEIN-RELATED"/>
    <property type="match status" value="1"/>
</dbReference>
<comment type="caution">
    <text evidence="3">The sequence shown here is derived from an EMBL/GenBank/DDBJ whole genome shotgun (WGS) entry which is preliminary data.</text>
</comment>
<sequence length="777" mass="85427">MGILVLTLGQDLPDGNCGALQKTGNVAKDKFGNDMGSSGESIVKAIDASVGGLVWVRRRNGSWWPGRILGSDELPQSCSVSPRSGTPVKLLGREDASVDWYNLEKSKRVKAFRCGEYDECIKKAKAAAANSSRKAVKYARREDAIIHALEIESARLGKDHPDFFSRIDKEDGEHHTMEGSHTSSNPLEDGKELNEELTSSGNNSNSAQELSQSGVSFEAPNLIIASEEQPVCEARRRTPNDSEDDGTEGSKRMKGLDDLGMGVVPSLKRKRSQVAHVHDFLKRKNRRRPLTKVLESTAMVSVPIMCEQLPSPTGSTLAGVSESKGFGLQSNESGKSFPTVLNNDTDSISVTHGNGKPLDAFGHTHDPSLVEHKQKEIEISSILGLSENSSSDRLFDVPLVAEEKQSAGLSPIVSCTSQKAQGGVGAQSSQGSQGSQAEAMSFGSEELNESGSTSSGSDDYQCFSQRMEKGTSKWQLKRKRNSRHTRKIKKKDFGKYRDLKDNVNVYLAAIDHDSFPLSPGRKVASYRLKSRPVTENQMDELRGWSRNVSLREAHMKGPTADQIIPQRLLPYRQSRFTVNPKYESSDFFLRHHIADSSLYDVNLEVKTSYRPQHVPYISLMSKLTGQPIIGHPLTVEVLDDGFCDKLLVSGSDCYSSSYDLDEDRGENSSAFQGADIVYESKPTSAGKITSKHRMVQPRSSPTKSPRTRKNGLFSKKIRKLSSLTGSHQQNRMKIPVVEKLKGPALACVPLKIVFSRINEALNNSIRPAHRSLVPRIG</sequence>
<feature type="region of interest" description="Disordered" evidence="1">
    <location>
        <begin position="162"/>
        <end position="213"/>
    </location>
</feature>